<proteinExistence type="predicted"/>
<dbReference type="SUPFAM" id="SSF88946">
    <property type="entry name" value="Sigma2 domain of RNA polymerase sigma factors"/>
    <property type="match status" value="1"/>
</dbReference>
<evidence type="ECO:0000313" key="2">
    <source>
        <dbReference type="Proteomes" id="UP000000292"/>
    </source>
</evidence>
<dbReference type="GO" id="GO:0006352">
    <property type="term" value="P:DNA-templated transcription initiation"/>
    <property type="evidence" value="ECO:0007669"/>
    <property type="project" value="InterPro"/>
</dbReference>
<dbReference type="EMBL" id="CP002902">
    <property type="protein sequence ID" value="AEJ42938.1"/>
    <property type="molecule type" value="Genomic_DNA"/>
</dbReference>
<dbReference type="HOGENOM" id="CLU_2520260_0_0_9"/>
<accession>F8IFW7</accession>
<dbReference type="RefSeq" id="WP_014463837.1">
    <property type="nucleotide sequence ID" value="NC_017167.1"/>
</dbReference>
<evidence type="ECO:0008006" key="3">
    <source>
        <dbReference type="Google" id="ProtNLM"/>
    </source>
</evidence>
<dbReference type="GO" id="GO:0003700">
    <property type="term" value="F:DNA-binding transcription factor activity"/>
    <property type="evidence" value="ECO:0007669"/>
    <property type="project" value="InterPro"/>
</dbReference>
<dbReference type="STRING" id="1048834.TC41_0985"/>
<dbReference type="AlphaFoldDB" id="F8IFW7"/>
<name>F8IFW7_ALIAT</name>
<sequence>MFKHSLLSGSADDFVLASSFASQSFPQPLSKEDEAKYFELWRKYRDKQAHDILVEHNLRLVAHVANVSSTPRPESSRIITHPGD</sequence>
<reference evidence="2" key="2">
    <citation type="submission" date="2011-06" db="EMBL/GenBank/DDBJ databases">
        <title>The complete genome sequence of Alicyclobacillus acidocaldarius sp. Tc-4-1.</title>
        <authorList>
            <person name="Chen Y."/>
            <person name="He Y."/>
            <person name="Dong Z."/>
            <person name="Hu S."/>
        </authorList>
    </citation>
    <scope>NUCLEOTIDE SEQUENCE [LARGE SCALE GENOMIC DNA]</scope>
    <source>
        <strain evidence="2">Tc-4-1</strain>
    </source>
</reference>
<protein>
    <recommendedName>
        <fullName evidence="3">RNA polymerase, sigma 28 subunit, FliA/WhiG subfamily</fullName>
    </recommendedName>
</protein>
<dbReference type="Proteomes" id="UP000000292">
    <property type="component" value="Chromosome"/>
</dbReference>
<dbReference type="InterPro" id="IPR013325">
    <property type="entry name" value="RNA_pol_sigma_r2"/>
</dbReference>
<dbReference type="KEGG" id="aad:TC41_0985"/>
<reference evidence="1 2" key="1">
    <citation type="journal article" date="2011" name="J. Bacteriol.">
        <title>Complete Genome Sequence of Alicyclobacillus acidocaldarius Strain Tc-4-1.</title>
        <authorList>
            <person name="Chen Y."/>
            <person name="He Y."/>
            <person name="Zhang B."/>
            <person name="Yang J."/>
            <person name="Li W."/>
            <person name="Dong Z."/>
            <person name="Hu S."/>
        </authorList>
    </citation>
    <scope>NUCLEOTIDE SEQUENCE [LARGE SCALE GENOMIC DNA]</scope>
    <source>
        <strain evidence="1 2">Tc-4-1</strain>
    </source>
</reference>
<gene>
    <name evidence="1" type="ordered locus">TC41_0985</name>
</gene>
<organism evidence="1 2">
    <name type="scientific">Alicyclobacillus acidocaldarius (strain Tc-4-1)</name>
    <name type="common">Bacillus acidocaldarius</name>
    <dbReference type="NCBI Taxonomy" id="1048834"/>
    <lineage>
        <taxon>Bacteria</taxon>
        <taxon>Bacillati</taxon>
        <taxon>Bacillota</taxon>
        <taxon>Bacilli</taxon>
        <taxon>Bacillales</taxon>
        <taxon>Alicyclobacillaceae</taxon>
        <taxon>Alicyclobacillus</taxon>
    </lineage>
</organism>
<dbReference type="PATRIC" id="fig|1048834.4.peg.940"/>
<evidence type="ECO:0000313" key="1">
    <source>
        <dbReference type="EMBL" id="AEJ42938.1"/>
    </source>
</evidence>
<dbReference type="eggNOG" id="COG1191">
    <property type="taxonomic scope" value="Bacteria"/>
</dbReference>